<dbReference type="PANTHER" id="PTHR46623">
    <property type="entry name" value="CARBOXYMETHYLENEBUTENOLIDASE-RELATED"/>
    <property type="match status" value="1"/>
</dbReference>
<dbReference type="GO" id="GO:0008806">
    <property type="term" value="F:carboxymethylenebutenolidase activity"/>
    <property type="evidence" value="ECO:0007669"/>
    <property type="project" value="UniProtKB-EC"/>
</dbReference>
<reference evidence="2 3" key="1">
    <citation type="submission" date="2017-03" db="EMBL/GenBank/DDBJ databases">
        <authorList>
            <person name="Afonso C.L."/>
            <person name="Miller P.J."/>
            <person name="Scott M.A."/>
            <person name="Spackman E."/>
            <person name="Goraichik I."/>
            <person name="Dimitrov K.M."/>
            <person name="Suarez D.L."/>
            <person name="Swayne D.E."/>
        </authorList>
    </citation>
    <scope>NUCLEOTIDE SEQUENCE [LARGE SCALE GENOMIC DNA]</scope>
    <source>
        <strain evidence="2">Genome sequencing of Nitrospira japonica strain NJ11</strain>
    </source>
</reference>
<dbReference type="PANTHER" id="PTHR46623:SF6">
    <property type="entry name" value="ALPHA_BETA-HYDROLASES SUPERFAMILY PROTEIN"/>
    <property type="match status" value="1"/>
</dbReference>
<name>A0A1W1I761_9BACT</name>
<dbReference type="InterPro" id="IPR051049">
    <property type="entry name" value="Dienelactone_hydrolase-like"/>
</dbReference>
<accession>A0A1W1I761</accession>
<dbReference type="EMBL" id="LT828648">
    <property type="protein sequence ID" value="SLM48840.1"/>
    <property type="molecule type" value="Genomic_DNA"/>
</dbReference>
<dbReference type="Gene3D" id="3.40.50.1820">
    <property type="entry name" value="alpha/beta hydrolase"/>
    <property type="match status" value="1"/>
</dbReference>
<protein>
    <submittedName>
        <fullName evidence="2">Putative Carboxymethylenebutenolidase</fullName>
        <ecNumber evidence="2">3.1.1.45</ecNumber>
    </submittedName>
</protein>
<proteinExistence type="predicted"/>
<evidence type="ECO:0000259" key="1">
    <source>
        <dbReference type="Pfam" id="PF01738"/>
    </source>
</evidence>
<dbReference type="EC" id="3.1.1.45" evidence="2"/>
<dbReference type="RefSeq" id="WP_172834314.1">
    <property type="nucleotide sequence ID" value="NZ_LT828648.1"/>
</dbReference>
<keyword evidence="3" id="KW-1185">Reference proteome</keyword>
<dbReference type="AlphaFoldDB" id="A0A1W1I761"/>
<dbReference type="STRING" id="1325564.NSJP_2673"/>
<dbReference type="SUPFAM" id="SSF53474">
    <property type="entry name" value="alpha/beta-Hydrolases"/>
    <property type="match status" value="1"/>
</dbReference>
<dbReference type="Proteomes" id="UP000192042">
    <property type="component" value="Chromosome I"/>
</dbReference>
<dbReference type="InterPro" id="IPR002925">
    <property type="entry name" value="Dienelactn_hydro"/>
</dbReference>
<evidence type="ECO:0000313" key="2">
    <source>
        <dbReference type="EMBL" id="SLM48840.1"/>
    </source>
</evidence>
<sequence>MTTSASAPFTLQQIGTGTARFPSGVAIPTSTDASVDPYIRTRTTKDVQVECILFWPQEKGTYPGIVLLHEWWGLNSQIKDLGAQLACEGYGVIIPNLYGRLGGTVTASAEVADALMGKLNDSLILQDVNSCCEYLNTRDYIKRNIHGVVGFGMGGTFAIRFAGQRKRLRAAVSYYGRIPATDSALKDLYCPLLYHRGDKDTWVSQQDVDRLTASAQEHGKRVQVRTYPGAGHAFSNETRPDGYRPDATAEAWSTTTSFLKTCFQGT</sequence>
<gene>
    <name evidence="2" type="ORF">NSJP_2673</name>
</gene>
<dbReference type="KEGG" id="nja:NSJP_2673"/>
<organism evidence="2 3">
    <name type="scientific">Nitrospira japonica</name>
    <dbReference type="NCBI Taxonomy" id="1325564"/>
    <lineage>
        <taxon>Bacteria</taxon>
        <taxon>Pseudomonadati</taxon>
        <taxon>Nitrospirota</taxon>
        <taxon>Nitrospiria</taxon>
        <taxon>Nitrospirales</taxon>
        <taxon>Nitrospiraceae</taxon>
        <taxon>Nitrospira</taxon>
    </lineage>
</organism>
<feature type="domain" description="Dienelactone hydrolase" evidence="1">
    <location>
        <begin position="52"/>
        <end position="262"/>
    </location>
</feature>
<dbReference type="InterPro" id="IPR029058">
    <property type="entry name" value="AB_hydrolase_fold"/>
</dbReference>
<keyword evidence="2" id="KW-0378">Hydrolase</keyword>
<evidence type="ECO:0000313" key="3">
    <source>
        <dbReference type="Proteomes" id="UP000192042"/>
    </source>
</evidence>
<dbReference type="Pfam" id="PF01738">
    <property type="entry name" value="DLH"/>
    <property type="match status" value="1"/>
</dbReference>